<dbReference type="RefSeq" id="WP_377484099.1">
    <property type="nucleotide sequence ID" value="NZ_JBHLTN010000029.1"/>
</dbReference>
<name>A0ABV6PVD8_9BURK</name>
<evidence type="ECO:0000313" key="1">
    <source>
        <dbReference type="EMBL" id="MFC0593807.1"/>
    </source>
</evidence>
<organism evidence="1 2">
    <name type="scientific">Ottowia pentelensis</name>
    <dbReference type="NCBI Taxonomy" id="511108"/>
    <lineage>
        <taxon>Bacteria</taxon>
        <taxon>Pseudomonadati</taxon>
        <taxon>Pseudomonadota</taxon>
        <taxon>Betaproteobacteria</taxon>
        <taxon>Burkholderiales</taxon>
        <taxon>Comamonadaceae</taxon>
        <taxon>Ottowia</taxon>
    </lineage>
</organism>
<dbReference type="NCBIfam" id="TIGR01563">
    <property type="entry name" value="gp16_SPP1"/>
    <property type="match status" value="1"/>
</dbReference>
<dbReference type="EMBL" id="JBHLTN010000029">
    <property type="protein sequence ID" value="MFC0593807.1"/>
    <property type="molecule type" value="Genomic_DNA"/>
</dbReference>
<accession>A0ABV6PVD8</accession>
<dbReference type="InterPro" id="IPR038666">
    <property type="entry name" value="SSP1_head-tail_sf"/>
</dbReference>
<dbReference type="Gene3D" id="2.40.10.270">
    <property type="entry name" value="Bacteriophage SPP1 head-tail adaptor protein"/>
    <property type="match status" value="1"/>
</dbReference>
<dbReference type="Pfam" id="PF05521">
    <property type="entry name" value="Phage_HCP"/>
    <property type="match status" value="1"/>
</dbReference>
<reference evidence="1 2" key="1">
    <citation type="submission" date="2024-09" db="EMBL/GenBank/DDBJ databases">
        <authorList>
            <person name="Sun Q."/>
            <person name="Mori K."/>
        </authorList>
    </citation>
    <scope>NUCLEOTIDE SEQUENCE [LARGE SCALE GENOMIC DNA]</scope>
    <source>
        <strain evidence="1 2">NCAIM B.02336</strain>
    </source>
</reference>
<sequence>MQAGTLDQRIELQELVQGFDDYGQPINEWQTYLSAWAAVEPLQGREYLAAMQNQTETTIRVRLRYRPGVKSAMRVKHGAKLYGVTSVIDVKSTGRELVLMCTAGG</sequence>
<gene>
    <name evidence="1" type="ORF">ACFFGG_14740</name>
</gene>
<evidence type="ECO:0000313" key="2">
    <source>
        <dbReference type="Proteomes" id="UP001589834"/>
    </source>
</evidence>
<protein>
    <submittedName>
        <fullName evidence="1">Phage head closure protein</fullName>
    </submittedName>
</protein>
<dbReference type="InterPro" id="IPR008767">
    <property type="entry name" value="Phage_SPP1_head-tail_adaptor"/>
</dbReference>
<keyword evidence="2" id="KW-1185">Reference proteome</keyword>
<comment type="caution">
    <text evidence="1">The sequence shown here is derived from an EMBL/GenBank/DDBJ whole genome shotgun (WGS) entry which is preliminary data.</text>
</comment>
<proteinExistence type="predicted"/>
<dbReference type="Proteomes" id="UP001589834">
    <property type="component" value="Unassembled WGS sequence"/>
</dbReference>